<feature type="compositionally biased region" description="Basic residues" evidence="1">
    <location>
        <begin position="24"/>
        <end position="43"/>
    </location>
</feature>
<reference evidence="2" key="1">
    <citation type="submission" date="2022-08" db="EMBL/GenBank/DDBJ databases">
        <authorList>
            <person name="Somphong A."/>
            <person name="Phongsopitanun W."/>
        </authorList>
    </citation>
    <scope>NUCLEOTIDE SEQUENCE</scope>
    <source>
        <strain evidence="2">LP05-1</strain>
    </source>
</reference>
<protein>
    <submittedName>
        <fullName evidence="2">Uncharacterized protein</fullName>
    </submittedName>
</protein>
<dbReference type="Proteomes" id="UP001431313">
    <property type="component" value="Unassembled WGS sequence"/>
</dbReference>
<comment type="caution">
    <text evidence="2">The sequence shown here is derived from an EMBL/GenBank/DDBJ whole genome shotgun (WGS) entry which is preliminary data.</text>
</comment>
<evidence type="ECO:0000256" key="1">
    <source>
        <dbReference type="SAM" id="MobiDB-lite"/>
    </source>
</evidence>
<feature type="region of interest" description="Disordered" evidence="1">
    <location>
        <begin position="1"/>
        <end position="52"/>
    </location>
</feature>
<feature type="compositionally biased region" description="Basic and acidic residues" evidence="1">
    <location>
        <begin position="1"/>
        <end position="13"/>
    </location>
</feature>
<evidence type="ECO:0000313" key="3">
    <source>
        <dbReference type="Proteomes" id="UP001431313"/>
    </source>
</evidence>
<proteinExistence type="predicted"/>
<evidence type="ECO:0000313" key="2">
    <source>
        <dbReference type="EMBL" id="MCS0635772.1"/>
    </source>
</evidence>
<dbReference type="EMBL" id="JANUGQ010000005">
    <property type="protein sequence ID" value="MCS0635772.1"/>
    <property type="molecule type" value="Genomic_DNA"/>
</dbReference>
<keyword evidence="3" id="KW-1185">Reference proteome</keyword>
<accession>A0ABT2CEE1</accession>
<sequence length="80" mass="8767">MSRRRDSAGDRLADMVGGFDKGLRRGLRGKKRKRSKTKKRQRRNERQIAALSDQVSALTGAVASLTNHVGGRPAARAGDH</sequence>
<name>A0ABT2CEE1_9ACTN</name>
<organism evidence="2 3">
    <name type="scientific">Streptomyces pyxinae</name>
    <dbReference type="NCBI Taxonomy" id="2970734"/>
    <lineage>
        <taxon>Bacteria</taxon>
        <taxon>Bacillati</taxon>
        <taxon>Actinomycetota</taxon>
        <taxon>Actinomycetes</taxon>
        <taxon>Kitasatosporales</taxon>
        <taxon>Streptomycetaceae</taxon>
        <taxon>Streptomyces</taxon>
    </lineage>
</organism>
<dbReference type="RefSeq" id="WP_258786658.1">
    <property type="nucleotide sequence ID" value="NZ_JANUGQ010000005.1"/>
</dbReference>
<gene>
    <name evidence="2" type="ORF">NX801_08860</name>
</gene>